<dbReference type="AlphaFoldDB" id="A0A561SFM4"/>
<gene>
    <name evidence="3" type="ORF">FHX73_15290</name>
</gene>
<dbReference type="OrthoDB" id="8593417at2"/>
<accession>A0A561SFM4</accession>
<name>A0A561SFM4_9ACTN</name>
<comment type="caution">
    <text evidence="3">The sequence shown here is derived from an EMBL/GenBank/DDBJ whole genome shotgun (WGS) entry which is preliminary data.</text>
</comment>
<reference evidence="3 4" key="1">
    <citation type="submission" date="2019-06" db="EMBL/GenBank/DDBJ databases">
        <title>Sequencing the genomes of 1000 actinobacteria strains.</title>
        <authorList>
            <person name="Klenk H.-P."/>
        </authorList>
    </citation>
    <scope>NUCLEOTIDE SEQUENCE [LARGE SCALE GENOMIC DNA]</scope>
    <source>
        <strain evidence="3 4">DSM 44826</strain>
    </source>
</reference>
<keyword evidence="4" id="KW-1185">Reference proteome</keyword>
<dbReference type="Proteomes" id="UP000317940">
    <property type="component" value="Unassembled WGS sequence"/>
</dbReference>
<evidence type="ECO:0000256" key="1">
    <source>
        <dbReference type="SAM" id="MobiDB-lite"/>
    </source>
</evidence>
<protein>
    <submittedName>
        <fullName evidence="3">Uncharacterized protein</fullName>
    </submittedName>
</protein>
<keyword evidence="2" id="KW-0472">Membrane</keyword>
<evidence type="ECO:0000313" key="4">
    <source>
        <dbReference type="Proteomes" id="UP000317940"/>
    </source>
</evidence>
<feature type="transmembrane region" description="Helical" evidence="2">
    <location>
        <begin position="24"/>
        <end position="46"/>
    </location>
</feature>
<dbReference type="EMBL" id="VIWT01000005">
    <property type="protein sequence ID" value="TWF73674.1"/>
    <property type="molecule type" value="Genomic_DNA"/>
</dbReference>
<keyword evidence="2" id="KW-1133">Transmembrane helix</keyword>
<organism evidence="3 4">
    <name type="scientific">Kitasatospora viridis</name>
    <dbReference type="NCBI Taxonomy" id="281105"/>
    <lineage>
        <taxon>Bacteria</taxon>
        <taxon>Bacillati</taxon>
        <taxon>Actinomycetota</taxon>
        <taxon>Actinomycetes</taxon>
        <taxon>Kitasatosporales</taxon>
        <taxon>Streptomycetaceae</taxon>
        <taxon>Kitasatospora</taxon>
    </lineage>
</organism>
<proteinExistence type="predicted"/>
<evidence type="ECO:0000256" key="2">
    <source>
        <dbReference type="SAM" id="Phobius"/>
    </source>
</evidence>
<keyword evidence="2" id="KW-0812">Transmembrane</keyword>
<dbReference type="RefSeq" id="WP_145910622.1">
    <property type="nucleotide sequence ID" value="NZ_BAAAMZ010000001.1"/>
</dbReference>
<feature type="region of interest" description="Disordered" evidence="1">
    <location>
        <begin position="56"/>
        <end position="77"/>
    </location>
</feature>
<evidence type="ECO:0000313" key="3">
    <source>
        <dbReference type="EMBL" id="TWF73674.1"/>
    </source>
</evidence>
<sequence length="568" mass="59997">MTTQATTAGPPATAASPRLLPAGLAPWAGGLSALTPALALAIGPMVRRIDRLVAEREPRTAEQGEPDGYGGLSRTGRPDQLLPSEWLLADELPEEFLRRHLSGELLHTAPEFRRTSRRGRLAVLVDTGPGAAGAVRLVQLAALVVLQRRAAVRGSELVVSILGDPPGSWLTGEPAALFRHWLDARRDTEPDATSVTDARAALDAPDEAWLLTTPGLAAELPGHRRTLTAEPGGWSAAGVTRVRVKLDAATVELPLPAPEIAVRALRGAEFRRAPQQRAASVDAARLPVFNSFAPALVARGATTAHLVVTAFSSGSALRPGRPRTHGFGWPVVAAARIGRRLIVLLARPDGLLAHVIGRPLSPASWEPVPLARFGLDRARLDALLRRPVLPLTYENGLLSVPLAGRWWSIAATGEVADTGPCVAADGPAGFDWTREPRLYGGEFPEAVERAAGLVFAQDAVAWAEDGERWRIRRRHGGDAEVLVPSGAEVVGLVQQGDTVALITCSAMGLVLRSVRPDGTRTLSRLSGGAGRPAVHPAMPLVATEPHPGRILVGDALTGQVHLQIGSTT</sequence>